<dbReference type="Proteomes" id="UP000190423">
    <property type="component" value="Unassembled WGS sequence"/>
</dbReference>
<reference evidence="1 2" key="1">
    <citation type="submission" date="2017-02" db="EMBL/GenBank/DDBJ databases">
        <authorList>
            <person name="Peterson S.W."/>
        </authorList>
    </citation>
    <scope>NUCLEOTIDE SEQUENCE [LARGE SCALE GENOMIC DNA]</scope>
    <source>
        <strain evidence="1 2">ATCC BAA-908</strain>
    </source>
</reference>
<gene>
    <name evidence="1" type="ORF">SAMN02745149_01908</name>
</gene>
<proteinExistence type="predicted"/>
<accession>A0A1T4MAU8</accession>
<keyword evidence="2" id="KW-1185">Reference proteome</keyword>
<dbReference type="GeneID" id="78317188"/>
<dbReference type="STRING" id="261392.SAMN02745149_01908"/>
<dbReference type="OrthoDB" id="3540923at2"/>
<sequence length="139" mass="15803">MNDDFLQKKTDALCVLDRLVPLVFDAEKRLSHARNWSFIDVLGGGFFVDIFKYLNIGRAKNSMDEADRLLRELSSILGGMEIPVDYRMQLGGFATFADFVFDGFIISDVYMAGKILSSLEQVRELKKRLVALQVQLQSM</sequence>
<evidence type="ECO:0000313" key="1">
    <source>
        <dbReference type="EMBL" id="SJZ63888.1"/>
    </source>
</evidence>
<name>A0A1T4MAU8_TREPO</name>
<protein>
    <submittedName>
        <fullName evidence="1">Uncharacterized protein</fullName>
    </submittedName>
</protein>
<dbReference type="RefSeq" id="WP_078933809.1">
    <property type="nucleotide sequence ID" value="NZ_FUWG01000015.1"/>
</dbReference>
<dbReference type="EMBL" id="FUWG01000015">
    <property type="protein sequence ID" value="SJZ63888.1"/>
    <property type="molecule type" value="Genomic_DNA"/>
</dbReference>
<dbReference type="AlphaFoldDB" id="A0A1T4MAU8"/>
<evidence type="ECO:0000313" key="2">
    <source>
        <dbReference type="Proteomes" id="UP000190423"/>
    </source>
</evidence>
<organism evidence="1 2">
    <name type="scientific">Treponema porcinum</name>
    <dbReference type="NCBI Taxonomy" id="261392"/>
    <lineage>
        <taxon>Bacteria</taxon>
        <taxon>Pseudomonadati</taxon>
        <taxon>Spirochaetota</taxon>
        <taxon>Spirochaetia</taxon>
        <taxon>Spirochaetales</taxon>
        <taxon>Treponemataceae</taxon>
        <taxon>Treponema</taxon>
    </lineage>
</organism>